<dbReference type="PRINTS" id="PR00778">
    <property type="entry name" value="HTHARSR"/>
</dbReference>
<dbReference type="PANTHER" id="PTHR33154">
    <property type="entry name" value="TRANSCRIPTIONAL REGULATOR, ARSR FAMILY"/>
    <property type="match status" value="1"/>
</dbReference>
<evidence type="ECO:0000256" key="2">
    <source>
        <dbReference type="ARBA" id="ARBA00023125"/>
    </source>
</evidence>
<dbReference type="InterPro" id="IPR051081">
    <property type="entry name" value="HTH_MetalResp_TranReg"/>
</dbReference>
<proteinExistence type="predicted"/>
<dbReference type="GO" id="GO:0003700">
    <property type="term" value="F:DNA-binding transcription factor activity"/>
    <property type="evidence" value="ECO:0007669"/>
    <property type="project" value="InterPro"/>
</dbReference>
<feature type="region of interest" description="Disordered" evidence="4">
    <location>
        <begin position="118"/>
        <end position="163"/>
    </location>
</feature>
<evidence type="ECO:0000256" key="3">
    <source>
        <dbReference type="ARBA" id="ARBA00023163"/>
    </source>
</evidence>
<accession>A0A402DRL4</accession>
<protein>
    <recommendedName>
        <fullName evidence="5">HTH arsR-type domain-containing protein</fullName>
    </recommendedName>
</protein>
<dbReference type="EMBL" id="BIMR01000128">
    <property type="protein sequence ID" value="GCE76754.1"/>
    <property type="molecule type" value="Genomic_DNA"/>
</dbReference>
<dbReference type="PANTHER" id="PTHR33154:SF33">
    <property type="entry name" value="TRANSCRIPTIONAL REPRESSOR SDPR"/>
    <property type="match status" value="1"/>
</dbReference>
<keyword evidence="3" id="KW-0804">Transcription</keyword>
<dbReference type="SUPFAM" id="SSF46785">
    <property type="entry name" value="Winged helix' DNA-binding domain"/>
    <property type="match status" value="1"/>
</dbReference>
<organism evidence="6 7">
    <name type="scientific">Cellulomonas biazotea</name>
    <dbReference type="NCBI Taxonomy" id="1709"/>
    <lineage>
        <taxon>Bacteria</taxon>
        <taxon>Bacillati</taxon>
        <taxon>Actinomycetota</taxon>
        <taxon>Actinomycetes</taxon>
        <taxon>Micrococcales</taxon>
        <taxon>Cellulomonadaceae</taxon>
        <taxon>Cellulomonas</taxon>
    </lineage>
</organism>
<dbReference type="GO" id="GO:0003677">
    <property type="term" value="F:DNA binding"/>
    <property type="evidence" value="ECO:0007669"/>
    <property type="project" value="UniProtKB-KW"/>
</dbReference>
<dbReference type="SMART" id="SM00418">
    <property type="entry name" value="HTH_ARSR"/>
    <property type="match status" value="1"/>
</dbReference>
<sequence length="163" mass="17771">MTLELYNSQCKHGVVDVMEALGDPVRRRLVELLADGTRSAGDLAAAVGDEFGISQPATSRHLRVLREAGVVESQAQGPVRLYAVRPEPLDEVERWVRTVRRYWEPRLDALGTEVARGKRARRLAADDGAADDDADGRVDDPAGDRAGDRAGVHAGSTDERRTT</sequence>
<keyword evidence="7" id="KW-1185">Reference proteome</keyword>
<dbReference type="CDD" id="cd00090">
    <property type="entry name" value="HTH_ARSR"/>
    <property type="match status" value="1"/>
</dbReference>
<evidence type="ECO:0000256" key="1">
    <source>
        <dbReference type="ARBA" id="ARBA00023015"/>
    </source>
</evidence>
<dbReference type="InterPro" id="IPR036390">
    <property type="entry name" value="WH_DNA-bd_sf"/>
</dbReference>
<dbReference type="InterPro" id="IPR036388">
    <property type="entry name" value="WH-like_DNA-bd_sf"/>
</dbReference>
<comment type="caution">
    <text evidence="6">The sequence shown here is derived from an EMBL/GenBank/DDBJ whole genome shotgun (WGS) entry which is preliminary data.</text>
</comment>
<dbReference type="PROSITE" id="PS50987">
    <property type="entry name" value="HTH_ARSR_2"/>
    <property type="match status" value="1"/>
</dbReference>
<dbReference type="NCBIfam" id="NF033788">
    <property type="entry name" value="HTH_metalloreg"/>
    <property type="match status" value="1"/>
</dbReference>
<feature type="domain" description="HTH arsR-type" evidence="5">
    <location>
        <begin position="6"/>
        <end position="104"/>
    </location>
</feature>
<keyword evidence="1" id="KW-0805">Transcription regulation</keyword>
<reference evidence="6 7" key="1">
    <citation type="submission" date="2019-01" db="EMBL/GenBank/DDBJ databases">
        <title>Draft genome sequence of Cellulomonas takizawaensis strain TKZ-21.</title>
        <authorList>
            <person name="Yamamura H."/>
            <person name="Hayashi T."/>
            <person name="Hamada M."/>
            <person name="Serisawa Y."/>
            <person name="Matsuyama K."/>
            <person name="Nakagawa Y."/>
            <person name="Otoguro M."/>
            <person name="Yanagida F."/>
            <person name="Hayakawa M."/>
        </authorList>
    </citation>
    <scope>NUCLEOTIDE SEQUENCE [LARGE SCALE GENOMIC DNA]</scope>
    <source>
        <strain evidence="6 7">NBRC12680</strain>
    </source>
</reference>
<evidence type="ECO:0000259" key="5">
    <source>
        <dbReference type="PROSITE" id="PS50987"/>
    </source>
</evidence>
<evidence type="ECO:0000313" key="7">
    <source>
        <dbReference type="Proteomes" id="UP000289954"/>
    </source>
</evidence>
<dbReference type="Proteomes" id="UP000289954">
    <property type="component" value="Unassembled WGS sequence"/>
</dbReference>
<dbReference type="InterPro" id="IPR001845">
    <property type="entry name" value="HTH_ArsR_DNA-bd_dom"/>
</dbReference>
<feature type="compositionally biased region" description="Basic and acidic residues" evidence="4">
    <location>
        <begin position="135"/>
        <end position="163"/>
    </location>
</feature>
<dbReference type="Gene3D" id="1.10.10.10">
    <property type="entry name" value="Winged helix-like DNA-binding domain superfamily/Winged helix DNA-binding domain"/>
    <property type="match status" value="1"/>
</dbReference>
<dbReference type="AlphaFoldDB" id="A0A402DRL4"/>
<evidence type="ECO:0000256" key="4">
    <source>
        <dbReference type="SAM" id="MobiDB-lite"/>
    </source>
</evidence>
<evidence type="ECO:0000313" key="6">
    <source>
        <dbReference type="EMBL" id="GCE76754.1"/>
    </source>
</evidence>
<keyword evidence="2" id="KW-0238">DNA-binding</keyword>
<gene>
    <name evidence="6" type="ORF">CBZ_18100</name>
</gene>
<name>A0A402DRL4_9CELL</name>
<dbReference type="InterPro" id="IPR011991">
    <property type="entry name" value="ArsR-like_HTH"/>
</dbReference>
<dbReference type="Pfam" id="PF12840">
    <property type="entry name" value="HTH_20"/>
    <property type="match status" value="1"/>
</dbReference>